<organism evidence="1">
    <name type="scientific">freshwater metagenome</name>
    <dbReference type="NCBI Taxonomy" id="449393"/>
    <lineage>
        <taxon>unclassified sequences</taxon>
        <taxon>metagenomes</taxon>
        <taxon>ecological metagenomes</taxon>
    </lineage>
</organism>
<proteinExistence type="predicted"/>
<protein>
    <submittedName>
        <fullName evidence="1">Unannotated protein</fullName>
    </submittedName>
</protein>
<dbReference type="EMBL" id="CAFBNS010000079">
    <property type="protein sequence ID" value="CAB4961047.1"/>
    <property type="molecule type" value="Genomic_DNA"/>
</dbReference>
<name>A0A6J7KZ19_9ZZZZ</name>
<reference evidence="1" key="1">
    <citation type="submission" date="2020-05" db="EMBL/GenBank/DDBJ databases">
        <authorList>
            <person name="Chiriac C."/>
            <person name="Salcher M."/>
            <person name="Ghai R."/>
            <person name="Kavagutti S V."/>
        </authorList>
    </citation>
    <scope>NUCLEOTIDE SEQUENCE</scope>
</reference>
<dbReference type="AlphaFoldDB" id="A0A6J7KZ19"/>
<evidence type="ECO:0000313" key="1">
    <source>
        <dbReference type="EMBL" id="CAB4961047.1"/>
    </source>
</evidence>
<gene>
    <name evidence="1" type="ORF">UFOPK3874_00534</name>
</gene>
<sequence>MVNVSTGEPPIVTRVVPVKLVPVIVIAVPATPEVGVNEEIVGWLATTAGVKLNTPPGATNS</sequence>
<accession>A0A6J7KZ19</accession>